<reference evidence="3 4" key="1">
    <citation type="submission" date="2024-03" db="EMBL/GenBank/DDBJ databases">
        <authorList>
            <person name="Gkanogiannis A."/>
            <person name="Becerra Lopez-Lavalle L."/>
        </authorList>
    </citation>
    <scope>NUCLEOTIDE SEQUENCE [LARGE SCALE GENOMIC DNA]</scope>
</reference>
<dbReference type="EMBL" id="OZ021744">
    <property type="protein sequence ID" value="CAK9311416.1"/>
    <property type="molecule type" value="Genomic_DNA"/>
</dbReference>
<keyword evidence="4" id="KW-1185">Reference proteome</keyword>
<dbReference type="InterPro" id="IPR005024">
    <property type="entry name" value="Snf7_fam"/>
</dbReference>
<sequence>MGKLALFIGVNSANKMEKELKGSRVREFIREKVPDWDDEVVATARFKAFSGQKSDWEPRYLFWRGLILTIAHQFNFVFIKPSEITNQWFSRGGLAPLCLDHVLHLMYIEGDIIRRSDMLDPTSGHLSYLFKKLSNLMGASKKNPDSLLRDDYVVLACVLQDRAAEVINCLSLSNWTSSCIITMVKFQNICGGPDEATVILSYLIGCGKARYLSKEKKELLEGVKVSLSATTVAGITTLDYDILHLIWTTEKLQQQLDVIDQRYDVLKQSALASLKSGNKRTALKHARELKITTESREKVASLLNRVEEVLNAIADAEATKTVSEAIQIGARVMKEHEVNWDQLQHSLQELEASIDIQKQVASAIDSAPSGSIPEDEDIEEEFKKLELEVTAGEKLNVSTSESGVNIAAGEAVATVSDDSLSAALSNLKLVEETGKETAKQKSNFKSKSKDSKLMELGIS</sequence>
<proteinExistence type="predicted"/>
<evidence type="ECO:0008006" key="5">
    <source>
        <dbReference type="Google" id="ProtNLM"/>
    </source>
</evidence>
<evidence type="ECO:0000313" key="3">
    <source>
        <dbReference type="EMBL" id="CAK9311416.1"/>
    </source>
</evidence>
<dbReference type="Gene3D" id="6.10.140.1230">
    <property type="match status" value="1"/>
</dbReference>
<dbReference type="Pfam" id="PF03357">
    <property type="entry name" value="Snf7"/>
    <property type="match status" value="1"/>
</dbReference>
<name>A0ABP0XTC8_9ROSI</name>
<protein>
    <recommendedName>
        <fullName evidence="5">Charged multivesicular body protein 7</fullName>
    </recommendedName>
</protein>
<dbReference type="Proteomes" id="UP001642487">
    <property type="component" value="Chromosome 10"/>
</dbReference>
<evidence type="ECO:0000313" key="4">
    <source>
        <dbReference type="Proteomes" id="UP001642487"/>
    </source>
</evidence>
<dbReference type="Pfam" id="PF25880">
    <property type="entry name" value="WHD_CHMP7_1st"/>
    <property type="match status" value="1"/>
</dbReference>
<dbReference type="PANTHER" id="PTHR22761">
    <property type="entry name" value="CHARGED MULTIVESICULAR BODY PROTEIN"/>
    <property type="match status" value="1"/>
</dbReference>
<feature type="coiled-coil region" evidence="1">
    <location>
        <begin position="299"/>
        <end position="353"/>
    </location>
</feature>
<keyword evidence="1" id="KW-0175">Coiled coil</keyword>
<feature type="region of interest" description="Disordered" evidence="2">
    <location>
        <begin position="435"/>
        <end position="459"/>
    </location>
</feature>
<dbReference type="PANTHER" id="PTHR22761:SF7">
    <property type="entry name" value="SNF7 FAMILY PROTEIN"/>
    <property type="match status" value="1"/>
</dbReference>
<gene>
    <name evidence="3" type="ORF">CITCOLO1_LOCUS3076</name>
</gene>
<organism evidence="3 4">
    <name type="scientific">Citrullus colocynthis</name>
    <name type="common">colocynth</name>
    <dbReference type="NCBI Taxonomy" id="252529"/>
    <lineage>
        <taxon>Eukaryota</taxon>
        <taxon>Viridiplantae</taxon>
        <taxon>Streptophyta</taxon>
        <taxon>Embryophyta</taxon>
        <taxon>Tracheophyta</taxon>
        <taxon>Spermatophyta</taxon>
        <taxon>Magnoliopsida</taxon>
        <taxon>eudicotyledons</taxon>
        <taxon>Gunneridae</taxon>
        <taxon>Pentapetalae</taxon>
        <taxon>rosids</taxon>
        <taxon>fabids</taxon>
        <taxon>Cucurbitales</taxon>
        <taxon>Cucurbitaceae</taxon>
        <taxon>Benincaseae</taxon>
        <taxon>Citrullus</taxon>
    </lineage>
</organism>
<accession>A0ABP0XTC8</accession>
<evidence type="ECO:0000256" key="1">
    <source>
        <dbReference type="SAM" id="Coils"/>
    </source>
</evidence>
<evidence type="ECO:0000256" key="2">
    <source>
        <dbReference type="SAM" id="MobiDB-lite"/>
    </source>
</evidence>